<reference evidence="2 3" key="2">
    <citation type="submission" date="2018-11" db="EMBL/GenBank/DDBJ databases">
        <authorList>
            <consortium name="Pathogen Informatics"/>
        </authorList>
    </citation>
    <scope>NUCLEOTIDE SEQUENCE [LARGE SCALE GENOMIC DNA]</scope>
</reference>
<dbReference type="InterPro" id="IPR011009">
    <property type="entry name" value="Kinase-like_dom_sf"/>
</dbReference>
<dbReference type="Gene3D" id="1.10.510.10">
    <property type="entry name" value="Transferase(Phosphotransferase) domain 1"/>
    <property type="match status" value="1"/>
</dbReference>
<dbReference type="EMBL" id="UYRT01083606">
    <property type="protein sequence ID" value="VDN27674.1"/>
    <property type="molecule type" value="Genomic_DNA"/>
</dbReference>
<dbReference type="AlphaFoldDB" id="A0A183E5U2"/>
<feature type="compositionally biased region" description="Basic and acidic residues" evidence="1">
    <location>
        <begin position="83"/>
        <end position="92"/>
    </location>
</feature>
<organism evidence="4">
    <name type="scientific">Gongylonema pulchrum</name>
    <dbReference type="NCBI Taxonomy" id="637853"/>
    <lineage>
        <taxon>Eukaryota</taxon>
        <taxon>Metazoa</taxon>
        <taxon>Ecdysozoa</taxon>
        <taxon>Nematoda</taxon>
        <taxon>Chromadorea</taxon>
        <taxon>Rhabditida</taxon>
        <taxon>Spirurina</taxon>
        <taxon>Spiruromorpha</taxon>
        <taxon>Spiruroidea</taxon>
        <taxon>Gongylonematidae</taxon>
        <taxon>Gongylonema</taxon>
    </lineage>
</organism>
<dbReference type="SUPFAM" id="SSF56112">
    <property type="entry name" value="Protein kinase-like (PK-like)"/>
    <property type="match status" value="1"/>
</dbReference>
<protein>
    <submittedName>
        <fullName evidence="4">Non-specific serine/threonine protein kinase</fullName>
    </submittedName>
</protein>
<evidence type="ECO:0000313" key="3">
    <source>
        <dbReference type="Proteomes" id="UP000271098"/>
    </source>
</evidence>
<accession>A0A183E5U2</accession>
<dbReference type="OrthoDB" id="5800476at2759"/>
<evidence type="ECO:0000313" key="2">
    <source>
        <dbReference type="EMBL" id="VDN27674.1"/>
    </source>
</evidence>
<proteinExistence type="predicted"/>
<sequence length="157" mass="17442">MSSRLKLEFQKNLLNICVGVSEEFAQYLRYARRLDFFETPDYEYCYNLFKSVLDRLGYAYDYEFDWTPKLNQVSTPSGSLHAGDAHKAEGKRAGGIGKGRQDDTLRPSSQTPGGGIQQGGGFGSTQVINSNAGEMIEDNGGRSQQPITRIEESSEVK</sequence>
<keyword evidence="3" id="KW-1185">Reference proteome</keyword>
<dbReference type="WBParaSite" id="GPUH_0001635501-mRNA-1">
    <property type="protein sequence ID" value="GPUH_0001635501-mRNA-1"/>
    <property type="gene ID" value="GPUH_0001635501"/>
</dbReference>
<feature type="compositionally biased region" description="Gly residues" evidence="1">
    <location>
        <begin position="112"/>
        <end position="123"/>
    </location>
</feature>
<evidence type="ECO:0000313" key="4">
    <source>
        <dbReference type="WBParaSite" id="GPUH_0001635501-mRNA-1"/>
    </source>
</evidence>
<reference evidence="4" key="1">
    <citation type="submission" date="2016-06" db="UniProtKB">
        <authorList>
            <consortium name="WormBaseParasite"/>
        </authorList>
    </citation>
    <scope>IDENTIFICATION</scope>
</reference>
<evidence type="ECO:0000256" key="1">
    <source>
        <dbReference type="SAM" id="MobiDB-lite"/>
    </source>
</evidence>
<dbReference type="Proteomes" id="UP000271098">
    <property type="component" value="Unassembled WGS sequence"/>
</dbReference>
<gene>
    <name evidence="2" type="ORF">GPUH_LOCUS16333</name>
</gene>
<feature type="region of interest" description="Disordered" evidence="1">
    <location>
        <begin position="73"/>
        <end position="157"/>
    </location>
</feature>
<name>A0A183E5U2_9BILA</name>